<feature type="region of interest" description="Disordered" evidence="1">
    <location>
        <begin position="219"/>
        <end position="239"/>
    </location>
</feature>
<evidence type="ECO:0000313" key="3">
    <source>
        <dbReference type="EMBL" id="GGM40380.1"/>
    </source>
</evidence>
<reference evidence="3" key="2">
    <citation type="submission" date="2020-09" db="EMBL/GenBank/DDBJ databases">
        <authorList>
            <person name="Sun Q."/>
            <person name="Zhou Y."/>
        </authorList>
    </citation>
    <scope>NUCLEOTIDE SEQUENCE</scope>
    <source>
        <strain evidence="3">CGMCC 4.5737</strain>
    </source>
</reference>
<feature type="chain" id="PRO_5035195895" evidence="2">
    <location>
        <begin position="21"/>
        <end position="299"/>
    </location>
</feature>
<feature type="signal peptide" evidence="2">
    <location>
        <begin position="1"/>
        <end position="20"/>
    </location>
</feature>
<gene>
    <name evidence="3" type="ORF">GCM10012275_09150</name>
</gene>
<evidence type="ECO:0000256" key="2">
    <source>
        <dbReference type="SAM" id="SignalP"/>
    </source>
</evidence>
<dbReference type="SUPFAM" id="SSF56601">
    <property type="entry name" value="beta-lactamase/transpeptidase-like"/>
    <property type="match status" value="1"/>
</dbReference>
<dbReference type="AlphaFoldDB" id="A0A8J3C8E2"/>
<evidence type="ECO:0000256" key="1">
    <source>
        <dbReference type="SAM" id="MobiDB-lite"/>
    </source>
</evidence>
<proteinExistence type="predicted"/>
<dbReference type="EMBL" id="BMMK01000002">
    <property type="protein sequence ID" value="GGM40380.1"/>
    <property type="molecule type" value="Genomic_DNA"/>
</dbReference>
<organism evidence="3 4">
    <name type="scientific">Longimycelium tulufanense</name>
    <dbReference type="NCBI Taxonomy" id="907463"/>
    <lineage>
        <taxon>Bacteria</taxon>
        <taxon>Bacillati</taxon>
        <taxon>Actinomycetota</taxon>
        <taxon>Actinomycetes</taxon>
        <taxon>Pseudonocardiales</taxon>
        <taxon>Pseudonocardiaceae</taxon>
        <taxon>Longimycelium</taxon>
    </lineage>
</organism>
<dbReference type="InterPro" id="IPR012338">
    <property type="entry name" value="Beta-lactam/transpept-like"/>
</dbReference>
<dbReference type="Proteomes" id="UP000637578">
    <property type="component" value="Unassembled WGS sequence"/>
</dbReference>
<sequence>MAVLVATAATTISLVGPASAEPAPVRIPDGVTAGYLVLDRTTGQARAKLNEQFQFRSASLVKLLIAIDYLERLGPDAQVPEEDLGRLQRMLRSSDDYAASELWVLNGWNKIIERSVPRIGLRDTEPPVDRRFWGYTAISARDVARTYQFILDKAQPRTRDVIMTNLRQATKCAADGFDQHFGIPRVLGGRWAIKQGWSGFGEAPEVRCVDQKRAVSRSRALSGEAQDAEKDAPSRLQAPFVEEGLDTKRRAMHTSGTHGKGDQDIIVILSLQPEGTSYDESANRLTALTKAVHLASQPA</sequence>
<name>A0A8J3C8E2_9PSEU</name>
<keyword evidence="3" id="KW-0449">Lipoprotein</keyword>
<keyword evidence="4" id="KW-1185">Reference proteome</keyword>
<reference evidence="3" key="1">
    <citation type="journal article" date="2014" name="Int. J. Syst. Evol. Microbiol.">
        <title>Complete genome sequence of Corynebacterium casei LMG S-19264T (=DSM 44701T), isolated from a smear-ripened cheese.</title>
        <authorList>
            <consortium name="US DOE Joint Genome Institute (JGI-PGF)"/>
            <person name="Walter F."/>
            <person name="Albersmeier A."/>
            <person name="Kalinowski J."/>
            <person name="Ruckert C."/>
        </authorList>
    </citation>
    <scope>NUCLEOTIDE SEQUENCE</scope>
    <source>
        <strain evidence="3">CGMCC 4.5737</strain>
    </source>
</reference>
<dbReference type="Gene3D" id="3.40.710.10">
    <property type="entry name" value="DD-peptidase/beta-lactamase superfamily"/>
    <property type="match status" value="1"/>
</dbReference>
<accession>A0A8J3C8E2</accession>
<evidence type="ECO:0000313" key="4">
    <source>
        <dbReference type="Proteomes" id="UP000637578"/>
    </source>
</evidence>
<keyword evidence="2" id="KW-0732">Signal</keyword>
<comment type="caution">
    <text evidence="3">The sequence shown here is derived from an EMBL/GenBank/DDBJ whole genome shotgun (WGS) entry which is preliminary data.</text>
</comment>
<protein>
    <submittedName>
        <fullName evidence="3">Lipoprotein</fullName>
    </submittedName>
</protein>